<name>A0A6G0U9E0_APHGL</name>
<evidence type="ECO:0000256" key="1">
    <source>
        <dbReference type="PROSITE-ProRule" id="PRU00325"/>
    </source>
</evidence>
<evidence type="ECO:0000313" key="3">
    <source>
        <dbReference type="EMBL" id="KAE9545748.1"/>
    </source>
</evidence>
<comment type="caution">
    <text evidence="3">The sequence shown here is derived from an EMBL/GenBank/DDBJ whole genome shotgun (WGS) entry which is preliminary data.</text>
</comment>
<dbReference type="Proteomes" id="UP000475862">
    <property type="component" value="Unassembled WGS sequence"/>
</dbReference>
<feature type="domain" description="SWIM-type" evidence="2">
    <location>
        <begin position="203"/>
        <end position="234"/>
    </location>
</feature>
<protein>
    <recommendedName>
        <fullName evidence="2">SWIM-type domain-containing protein</fullName>
    </recommendedName>
</protein>
<keyword evidence="1" id="KW-0479">Metal-binding</keyword>
<organism evidence="3 4">
    <name type="scientific">Aphis glycines</name>
    <name type="common">Soybean aphid</name>
    <dbReference type="NCBI Taxonomy" id="307491"/>
    <lineage>
        <taxon>Eukaryota</taxon>
        <taxon>Metazoa</taxon>
        <taxon>Ecdysozoa</taxon>
        <taxon>Arthropoda</taxon>
        <taxon>Hexapoda</taxon>
        <taxon>Insecta</taxon>
        <taxon>Pterygota</taxon>
        <taxon>Neoptera</taxon>
        <taxon>Paraneoptera</taxon>
        <taxon>Hemiptera</taxon>
        <taxon>Sternorrhyncha</taxon>
        <taxon>Aphidomorpha</taxon>
        <taxon>Aphidoidea</taxon>
        <taxon>Aphididae</taxon>
        <taxon>Aphidini</taxon>
        <taxon>Aphis</taxon>
        <taxon>Aphis</taxon>
    </lineage>
</organism>
<evidence type="ECO:0000313" key="4">
    <source>
        <dbReference type="Proteomes" id="UP000475862"/>
    </source>
</evidence>
<dbReference type="EMBL" id="VYZN01000001">
    <property type="protein sequence ID" value="KAE9545748.1"/>
    <property type="molecule type" value="Genomic_DNA"/>
</dbReference>
<proteinExistence type="predicted"/>
<dbReference type="AlphaFoldDB" id="A0A6G0U9E0"/>
<dbReference type="PANTHER" id="PTHR35385:SF2">
    <property type="entry name" value="PROTEIN B, PUTATIVE-RELATED"/>
    <property type="match status" value="1"/>
</dbReference>
<dbReference type="InterPro" id="IPR007527">
    <property type="entry name" value="Znf_SWIM"/>
</dbReference>
<dbReference type="PROSITE" id="PS50966">
    <property type="entry name" value="ZF_SWIM"/>
    <property type="match status" value="1"/>
</dbReference>
<gene>
    <name evidence="3" type="ORF">AGLY_001291</name>
</gene>
<keyword evidence="1" id="KW-0863">Zinc-finger</keyword>
<dbReference type="PANTHER" id="PTHR35385">
    <property type="entry name" value="PROTEIN B, PUTATIVE-RELATED-RELATED"/>
    <property type="match status" value="1"/>
</dbReference>
<keyword evidence="1" id="KW-0862">Zinc</keyword>
<accession>A0A6G0U9E0</accession>
<sequence length="294" mass="34059">MCGKDNENTVVENTKAIVDFKFIHNHEIMRADVLKYRKPLEEVKPIFFKFFEEGKTLEKALFSFKTQLHIKKGNNYYIYAGDHGELPNSEWVYNLYYMTFNQYNDECSSTCALMETHEDGNFAIVIASSLMKRISSGIHESGEILFIDASGLLICTLILAKLEMFYQEVMNDDLKKQYSRIESYVVGLFQRHNEWALCLRQTLITHLDLRICSCPEGSAGKPCKHQIFVASNLNVDLKLYLSTNEETRKKITLGSEVTMEENENIENSESETARNGLQMFDEMVQKMRDVKKKM</sequence>
<keyword evidence="4" id="KW-1185">Reference proteome</keyword>
<dbReference type="GO" id="GO:0008270">
    <property type="term" value="F:zinc ion binding"/>
    <property type="evidence" value="ECO:0007669"/>
    <property type="project" value="UniProtKB-KW"/>
</dbReference>
<reference evidence="3 4" key="1">
    <citation type="submission" date="2019-08" db="EMBL/GenBank/DDBJ databases">
        <title>The genome of the soybean aphid Biotype 1, its phylome, world population structure and adaptation to the North American continent.</title>
        <authorList>
            <person name="Giordano R."/>
            <person name="Donthu R.K."/>
            <person name="Hernandez A.G."/>
            <person name="Wright C.L."/>
            <person name="Zimin A.V."/>
        </authorList>
    </citation>
    <scope>NUCLEOTIDE SEQUENCE [LARGE SCALE GENOMIC DNA]</scope>
    <source>
        <tissue evidence="3">Whole aphids</tissue>
    </source>
</reference>
<evidence type="ECO:0000259" key="2">
    <source>
        <dbReference type="PROSITE" id="PS50966"/>
    </source>
</evidence>
<dbReference type="OrthoDB" id="6739004at2759"/>